<keyword evidence="3" id="KW-1185">Reference proteome</keyword>
<name>A0AAX4HJD6_9BACT</name>
<evidence type="ECO:0000256" key="1">
    <source>
        <dbReference type="SAM" id="Coils"/>
    </source>
</evidence>
<keyword evidence="1" id="KW-0175">Coiled coil</keyword>
<accession>A0AAX4HJD6</accession>
<dbReference type="AlphaFoldDB" id="A0AAX4HJD6"/>
<protein>
    <submittedName>
        <fullName evidence="2">Uncharacterized protein</fullName>
    </submittedName>
</protein>
<dbReference type="Proteomes" id="UP001324634">
    <property type="component" value="Chromosome"/>
</dbReference>
<dbReference type="RefSeq" id="WP_321389865.1">
    <property type="nucleotide sequence ID" value="NZ_CP139487.1"/>
</dbReference>
<dbReference type="EMBL" id="CP139487">
    <property type="protein sequence ID" value="WPU63337.1"/>
    <property type="molecule type" value="Genomic_DNA"/>
</dbReference>
<gene>
    <name evidence="2" type="ORF">SOO65_11635</name>
</gene>
<evidence type="ECO:0000313" key="2">
    <source>
        <dbReference type="EMBL" id="WPU63337.1"/>
    </source>
</evidence>
<sequence>MNKQFLILVSLLTLNLLTTGWLLYQYKNAPPVEENIRVRVGQSDRFIAESANEIEKLKGEIQKLQNENLKLNEGLSAHSQLLQAHDQELRNK</sequence>
<dbReference type="KEGG" id="psti:SOO65_11635"/>
<proteinExistence type="predicted"/>
<reference evidence="2 3" key="1">
    <citation type="submission" date="2023-11" db="EMBL/GenBank/DDBJ databases">
        <title>Peredibacter starrii A3.12.</title>
        <authorList>
            <person name="Mitchell R.J."/>
        </authorList>
    </citation>
    <scope>NUCLEOTIDE SEQUENCE [LARGE SCALE GENOMIC DNA]</scope>
    <source>
        <strain evidence="2 3">A3.12</strain>
    </source>
</reference>
<evidence type="ECO:0000313" key="3">
    <source>
        <dbReference type="Proteomes" id="UP001324634"/>
    </source>
</evidence>
<feature type="coiled-coil region" evidence="1">
    <location>
        <begin position="47"/>
        <end position="74"/>
    </location>
</feature>
<organism evidence="2 3">
    <name type="scientific">Peredibacter starrii</name>
    <dbReference type="NCBI Taxonomy" id="28202"/>
    <lineage>
        <taxon>Bacteria</taxon>
        <taxon>Pseudomonadati</taxon>
        <taxon>Bdellovibrionota</taxon>
        <taxon>Bacteriovoracia</taxon>
        <taxon>Bacteriovoracales</taxon>
        <taxon>Bacteriovoracaceae</taxon>
        <taxon>Peredibacter</taxon>
    </lineage>
</organism>